<evidence type="ECO:0000259" key="3">
    <source>
        <dbReference type="Pfam" id="PF02579"/>
    </source>
</evidence>
<protein>
    <submittedName>
        <fullName evidence="4">Dinitrogenase iron-molybdenum cofactor biosynthesis protein</fullName>
    </submittedName>
</protein>
<sequence>MALTRRLMVLGQTTEDTFMDTAIKVAFASTDMKHIDQHFGAAESFAIYAINPDEAQLAEATQFGKLAMDGNEDKLDAKIKALDGCVAVYSQAVGASAVAKLKAANIQPIKVSNGAVIADLIEALQDELRQGPTAWLAQAIKRMQGPNAARFDAMEADGWDE</sequence>
<dbReference type="SUPFAM" id="SSF53146">
    <property type="entry name" value="Nitrogenase accessory factor-like"/>
    <property type="match status" value="1"/>
</dbReference>
<accession>A0A656HHW2</accession>
<evidence type="ECO:0000313" key="4">
    <source>
        <dbReference type="EMBL" id="EIJ36518.1"/>
    </source>
</evidence>
<keyword evidence="5" id="KW-1185">Reference proteome</keyword>
<reference evidence="5" key="1">
    <citation type="journal article" date="2011" name="Stand. Genomic Sci.">
        <title>Genome sequence of the filamentous, gliding Thiothrix nivea neotype strain (JP2(T)).</title>
        <authorList>
            <person name="Lapidus A."/>
            <person name="Nolan M."/>
            <person name="Lucas S."/>
            <person name="Glavina Del Rio T."/>
            <person name="Tice H."/>
            <person name="Cheng J.F."/>
            <person name="Tapia R."/>
            <person name="Han C."/>
            <person name="Goodwin L."/>
            <person name="Pitluck S."/>
            <person name="Liolios K."/>
            <person name="Pagani I."/>
            <person name="Ivanova N."/>
            <person name="Huntemann M."/>
            <person name="Mavromatis K."/>
            <person name="Mikhailova N."/>
            <person name="Pati A."/>
            <person name="Chen A."/>
            <person name="Palaniappan K."/>
            <person name="Land M."/>
            <person name="Brambilla E.M."/>
            <person name="Rohde M."/>
            <person name="Abt B."/>
            <person name="Verbarg S."/>
            <person name="Goker M."/>
            <person name="Bristow J."/>
            <person name="Eisen J.A."/>
            <person name="Markowitz V."/>
            <person name="Hugenholtz P."/>
            <person name="Kyrpides N.C."/>
            <person name="Klenk H.P."/>
            <person name="Woyke T."/>
        </authorList>
    </citation>
    <scope>NUCLEOTIDE SEQUENCE [LARGE SCALE GENOMIC DNA]</scope>
    <source>
        <strain evidence="5">ATCC 35100 / DSM 5205 / JP2</strain>
    </source>
</reference>
<name>A0A656HHW2_THINJ</name>
<dbReference type="NCBIfam" id="TIGR02663">
    <property type="entry name" value="nifX"/>
    <property type="match status" value="1"/>
</dbReference>
<proteinExistence type="inferred from homology"/>
<dbReference type="GO" id="GO:0009399">
    <property type="term" value="P:nitrogen fixation"/>
    <property type="evidence" value="ECO:0007669"/>
    <property type="project" value="InterPro"/>
</dbReference>
<dbReference type="InterPro" id="IPR034169">
    <property type="entry name" value="NifX-like"/>
</dbReference>
<gene>
    <name evidence="4" type="ORF">Thini_4019</name>
</gene>
<dbReference type="InterPro" id="IPR036105">
    <property type="entry name" value="DiNase_FeMo-co_biosyn_sf"/>
</dbReference>
<evidence type="ECO:0000256" key="1">
    <source>
        <dbReference type="ARBA" id="ARBA00010285"/>
    </source>
</evidence>
<dbReference type="PANTHER" id="PTHR33937">
    <property type="entry name" value="IRON-MOLYBDENUM PROTEIN-RELATED-RELATED"/>
    <property type="match status" value="1"/>
</dbReference>
<dbReference type="GO" id="GO:0051540">
    <property type="term" value="F:metal cluster binding"/>
    <property type="evidence" value="ECO:0007669"/>
    <property type="project" value="InterPro"/>
</dbReference>
<dbReference type="InterPro" id="IPR003731">
    <property type="entry name" value="Di-Nase_FeMo-co_biosynth"/>
</dbReference>
<dbReference type="InterPro" id="IPR013480">
    <property type="entry name" value="NifX"/>
</dbReference>
<dbReference type="CDD" id="cd00853">
    <property type="entry name" value="NifX"/>
    <property type="match status" value="1"/>
</dbReference>
<feature type="domain" description="Dinitrogenase iron-molybdenum cofactor biosynthesis" evidence="3">
    <location>
        <begin position="33"/>
        <end position="125"/>
    </location>
</feature>
<dbReference type="Proteomes" id="UP000005317">
    <property type="component" value="Unassembled WGS sequence"/>
</dbReference>
<dbReference type="AlphaFoldDB" id="A0A656HHW2"/>
<organism evidence="4 5">
    <name type="scientific">Thiothrix nivea (strain ATCC 35100 / DSM 5205 / JP2)</name>
    <dbReference type="NCBI Taxonomy" id="870187"/>
    <lineage>
        <taxon>Bacteria</taxon>
        <taxon>Pseudomonadati</taxon>
        <taxon>Pseudomonadota</taxon>
        <taxon>Gammaproteobacteria</taxon>
        <taxon>Thiotrichales</taxon>
        <taxon>Thiotrichaceae</taxon>
        <taxon>Thiothrix</taxon>
    </lineage>
</organism>
<dbReference type="OrthoDB" id="9797941at2"/>
<evidence type="ECO:0000256" key="2">
    <source>
        <dbReference type="ARBA" id="ARBA00023231"/>
    </source>
</evidence>
<dbReference type="EMBL" id="JH651384">
    <property type="protein sequence ID" value="EIJ36518.1"/>
    <property type="molecule type" value="Genomic_DNA"/>
</dbReference>
<dbReference type="Gene3D" id="3.30.420.130">
    <property type="entry name" value="Dinitrogenase iron-molybdenum cofactor biosynthesis domain"/>
    <property type="match status" value="1"/>
</dbReference>
<keyword evidence="2" id="KW-0535">Nitrogen fixation</keyword>
<dbReference type="Pfam" id="PF02579">
    <property type="entry name" value="Nitro_FeMo-Co"/>
    <property type="match status" value="1"/>
</dbReference>
<evidence type="ECO:0000313" key="5">
    <source>
        <dbReference type="Proteomes" id="UP000005317"/>
    </source>
</evidence>
<comment type="similarity">
    <text evidence="1">Belongs to the NifX/NifY family.</text>
</comment>
<dbReference type="PANTHER" id="PTHR33937:SF1">
    <property type="entry name" value="IRON-MOLIBDENUM COFACTOR PROCESSING PROTEIN"/>
    <property type="match status" value="1"/>
</dbReference>
<dbReference type="InterPro" id="IPR051840">
    <property type="entry name" value="NifX/NifY_domain"/>
</dbReference>